<proteinExistence type="predicted"/>
<dbReference type="Proteomes" id="UP000256379">
    <property type="component" value="Unassembled WGS sequence"/>
</dbReference>
<evidence type="ECO:0000313" key="2">
    <source>
        <dbReference type="EMBL" id="RDU60200.1"/>
    </source>
</evidence>
<dbReference type="OrthoDB" id="5353659at2"/>
<dbReference type="AlphaFoldDB" id="A0A3D8I4X1"/>
<dbReference type="EMBL" id="NXLQ01000100">
    <property type="protein sequence ID" value="RDU60200.1"/>
    <property type="molecule type" value="Genomic_DNA"/>
</dbReference>
<evidence type="ECO:0000313" key="3">
    <source>
        <dbReference type="Proteomes" id="UP000256379"/>
    </source>
</evidence>
<feature type="region of interest" description="Disordered" evidence="1">
    <location>
        <begin position="280"/>
        <end position="307"/>
    </location>
</feature>
<sequence length="389" mass="46817">MKINIWYEERHHALAYPREDRSIYLGINTNINCIEDWCPNGRSWIDPHKIGLYLGKIIFENNKKGIAIPQYIPSDIDNGKLESEIEKIYPLWLDAINKDYEPFKFPPNLSRPPYPHERFPIHNTEVKFLCKRSKENITLNKEQIISYFTELHSKNTKSIKDYMDSIHKHHGIIAYLLNNHLYESLMEQGLMDSKDNGYPRITPLTRNTIYTTWEEKLLAIEYAKKDRGFQIPITYTEERFYAFLIYTLHHFLLVHDQGEVFNENPSMLFNRGAYRGYIEKDQNKPRKQKKPQEQKKSKEQYQPYRPPSDQVFYEDYFFMFKVSDYIHSEIYEDEGWSLEKAKKDYYYQRKSHEDLHTYAKIIRPIHPSKDNPPKGWTKEMMKKLELKFE</sequence>
<gene>
    <name evidence="2" type="ORF">CQA53_11035</name>
</gene>
<reference evidence="2 3" key="1">
    <citation type="submission" date="2018-04" db="EMBL/GenBank/DDBJ databases">
        <title>Novel Campyloabacter and Helicobacter Species and Strains.</title>
        <authorList>
            <person name="Mannion A.J."/>
            <person name="Shen Z."/>
            <person name="Fox J.G."/>
        </authorList>
    </citation>
    <scope>NUCLEOTIDE SEQUENCE [LARGE SCALE GENOMIC DNA]</scope>
    <source>
        <strain evidence="2 3">MIT 17-337</strain>
    </source>
</reference>
<accession>A0A3D8I4X1</accession>
<dbReference type="RefSeq" id="WP_115543977.1">
    <property type="nucleotide sequence ID" value="NZ_NXLQ01000100.1"/>
</dbReference>
<evidence type="ECO:0000256" key="1">
    <source>
        <dbReference type="SAM" id="MobiDB-lite"/>
    </source>
</evidence>
<keyword evidence="3" id="KW-1185">Reference proteome</keyword>
<feature type="compositionally biased region" description="Basic and acidic residues" evidence="1">
    <location>
        <begin position="280"/>
        <end position="299"/>
    </location>
</feature>
<comment type="caution">
    <text evidence="2">The sequence shown here is derived from an EMBL/GenBank/DDBJ whole genome shotgun (WGS) entry which is preliminary data.</text>
</comment>
<organism evidence="2 3">
    <name type="scientific">Helicobacter didelphidarum</name>
    <dbReference type="NCBI Taxonomy" id="2040648"/>
    <lineage>
        <taxon>Bacteria</taxon>
        <taxon>Pseudomonadati</taxon>
        <taxon>Campylobacterota</taxon>
        <taxon>Epsilonproteobacteria</taxon>
        <taxon>Campylobacterales</taxon>
        <taxon>Helicobacteraceae</taxon>
        <taxon>Helicobacter</taxon>
    </lineage>
</organism>
<name>A0A3D8I4X1_9HELI</name>
<protein>
    <submittedName>
        <fullName evidence="2">Uncharacterized protein</fullName>
    </submittedName>
</protein>